<dbReference type="SUPFAM" id="SSF52540">
    <property type="entry name" value="P-loop containing nucleoside triphosphate hydrolases"/>
    <property type="match status" value="2"/>
</dbReference>
<dbReference type="PANTHER" id="PTHR43553">
    <property type="entry name" value="HEAVY METAL TRANSPORTER"/>
    <property type="match status" value="1"/>
</dbReference>
<evidence type="ECO:0000256" key="6">
    <source>
        <dbReference type="ARBA" id="ARBA00022741"/>
    </source>
</evidence>
<evidence type="ECO:0000259" key="11">
    <source>
        <dbReference type="PROSITE" id="PS50893"/>
    </source>
</evidence>
<dbReference type="SMART" id="SM00382">
    <property type="entry name" value="AAA"/>
    <property type="match status" value="2"/>
</dbReference>
<feature type="domain" description="ABC transporter" evidence="11">
    <location>
        <begin position="303"/>
        <end position="537"/>
    </location>
</feature>
<dbReference type="RefSeq" id="WP_092481195.1">
    <property type="nucleotide sequence ID" value="NZ_FOXW01000011.1"/>
</dbReference>
<dbReference type="AlphaFoldDB" id="A0A1I5YR67"/>
<gene>
    <name evidence="12" type="ORF">SAMN04488506_2187</name>
</gene>
<dbReference type="PROSITE" id="PS50893">
    <property type="entry name" value="ABC_TRANSPORTER_2"/>
    <property type="match status" value="2"/>
</dbReference>
<reference evidence="12 13" key="1">
    <citation type="submission" date="2016-10" db="EMBL/GenBank/DDBJ databases">
        <authorList>
            <person name="de Groot N.N."/>
        </authorList>
    </citation>
    <scope>NUCLEOTIDE SEQUENCE [LARGE SCALE GENOMIC DNA]</scope>
    <source>
        <strain evidence="12 13">DSM 20581</strain>
    </source>
</reference>
<keyword evidence="3" id="KW-0813">Transport</keyword>
<dbReference type="FunFam" id="3.40.50.300:FF:001422">
    <property type="entry name" value="Cobalt ABC transporter ATP-binding protein"/>
    <property type="match status" value="1"/>
</dbReference>
<keyword evidence="5" id="KW-0677">Repeat</keyword>
<accession>A0A1I5YR67</accession>
<dbReference type="GO" id="GO:0016887">
    <property type="term" value="F:ATP hydrolysis activity"/>
    <property type="evidence" value="ECO:0007669"/>
    <property type="project" value="InterPro"/>
</dbReference>
<dbReference type="Pfam" id="PF00005">
    <property type="entry name" value="ABC_tran"/>
    <property type="match status" value="2"/>
</dbReference>
<evidence type="ECO:0000256" key="3">
    <source>
        <dbReference type="ARBA" id="ARBA00022448"/>
    </source>
</evidence>
<dbReference type="InterPro" id="IPR027417">
    <property type="entry name" value="P-loop_NTPase"/>
</dbReference>
<dbReference type="Pfam" id="PF12558">
    <property type="entry name" value="DUF3744"/>
    <property type="match status" value="1"/>
</dbReference>
<evidence type="ECO:0000256" key="1">
    <source>
        <dbReference type="ARBA" id="ARBA00004202"/>
    </source>
</evidence>
<dbReference type="STRING" id="82801.SAMN04488506_2187"/>
<evidence type="ECO:0000256" key="4">
    <source>
        <dbReference type="ARBA" id="ARBA00022475"/>
    </source>
</evidence>
<dbReference type="PROSITE" id="PS00211">
    <property type="entry name" value="ABC_TRANSPORTER_1"/>
    <property type="match status" value="2"/>
</dbReference>
<keyword evidence="8" id="KW-1278">Translocase</keyword>
<name>A0A1I5YR67_9LACT</name>
<feature type="domain" description="ABC transporter" evidence="11">
    <location>
        <begin position="7"/>
        <end position="248"/>
    </location>
</feature>
<comment type="similarity">
    <text evidence="2">Belongs to the ABC transporter superfamily.</text>
</comment>
<comment type="function">
    <text evidence="10">Probably part of an ABC transporter complex. Responsible for energy coupling to the transport system.</text>
</comment>
<sequence length="571" mass="64051">MSKKPIIEFKQFSFQYHSQAEPTLKDIDVTIYEGEKVLVVGPSGSGKSTFAHCINGLIPNSYTGEITGSAFINGKELAESSLMDLSFEVGTVLQDTDSQFIGLTVAEDIAFALENDEVPQMEMKKRVQHFAEVIGLTDHLRYRPQDLSGGQKQRVSMAGVLINEVPLMLFDEPLANLDPAAGQKTIEWIDELHKTTHTTIVIIEHRLEDVLHRRVDRILVFDDGCIIYDGEPTALLRTNLLSEVGIRDPLYVTAMKYAGIDLQQVTSLAHVHEVAGPNLKGIMEEWQASVSYTKEAVRSEELLRIENLSYRYSRRAPWVLKNVSVAFKKGEMISIVGQNGAGKSTLSKVICGFVRTKSGDLSWKGTDFSAYSIKERADHIGYVLQNPNEMISKTLIYDEVALGLVLRGFSEKETDERVKHILDICGLAPFQDWPISALSYGQKKRVTIASILVLNPEMIILDEPTAGQDFKHYTEIMQLLEKLRKDGITVVMITHDMHLMLEYSTRALVFSKGQMIADTEPVKVLTDETLTTKAALKETSLFTFAEQLGLGDPYTFTEQFIAYDREVRKNE</sequence>
<protein>
    <submittedName>
        <fullName evidence="12">Energy-coupling factor transport system ATP-binding protein</fullName>
    </submittedName>
</protein>
<comment type="subcellular location">
    <subcellularLocation>
        <location evidence="1">Cell membrane</location>
        <topology evidence="1">Peripheral membrane protein</topology>
    </subcellularLocation>
</comment>
<dbReference type="InterPro" id="IPR022216">
    <property type="entry name" value="ABC_Co_transporter"/>
</dbReference>
<dbReference type="OrthoDB" id="501320at2"/>
<dbReference type="EMBL" id="FOXW01000011">
    <property type="protein sequence ID" value="SFQ46535.1"/>
    <property type="molecule type" value="Genomic_DNA"/>
</dbReference>
<dbReference type="PANTHER" id="PTHR43553:SF26">
    <property type="entry name" value="ABC TRANSPORTER ATP-BINDING PROTEIN BC_2655-RELATED"/>
    <property type="match status" value="1"/>
</dbReference>
<keyword evidence="4" id="KW-1003">Cell membrane</keyword>
<evidence type="ECO:0000256" key="8">
    <source>
        <dbReference type="ARBA" id="ARBA00022967"/>
    </source>
</evidence>
<organism evidence="12 13">
    <name type="scientific">Desemzia incerta</name>
    <dbReference type="NCBI Taxonomy" id="82801"/>
    <lineage>
        <taxon>Bacteria</taxon>
        <taxon>Bacillati</taxon>
        <taxon>Bacillota</taxon>
        <taxon>Bacilli</taxon>
        <taxon>Lactobacillales</taxon>
        <taxon>Carnobacteriaceae</taxon>
        <taxon>Desemzia</taxon>
    </lineage>
</organism>
<dbReference type="InterPro" id="IPR015856">
    <property type="entry name" value="ABC_transpr_CbiO/EcfA_su"/>
</dbReference>
<dbReference type="InterPro" id="IPR003593">
    <property type="entry name" value="AAA+_ATPase"/>
</dbReference>
<dbReference type="InterPro" id="IPR050095">
    <property type="entry name" value="ECF_ABC_transporter_ATP-bd"/>
</dbReference>
<dbReference type="InterPro" id="IPR003439">
    <property type="entry name" value="ABC_transporter-like_ATP-bd"/>
</dbReference>
<dbReference type="GO" id="GO:0043190">
    <property type="term" value="C:ATP-binding cassette (ABC) transporter complex"/>
    <property type="evidence" value="ECO:0007669"/>
    <property type="project" value="TreeGrafter"/>
</dbReference>
<evidence type="ECO:0000256" key="5">
    <source>
        <dbReference type="ARBA" id="ARBA00022737"/>
    </source>
</evidence>
<dbReference type="GO" id="GO:0042626">
    <property type="term" value="F:ATPase-coupled transmembrane transporter activity"/>
    <property type="evidence" value="ECO:0007669"/>
    <property type="project" value="TreeGrafter"/>
</dbReference>
<evidence type="ECO:0000256" key="10">
    <source>
        <dbReference type="ARBA" id="ARBA00025157"/>
    </source>
</evidence>
<dbReference type="FunFam" id="3.40.50.300:FF:000224">
    <property type="entry name" value="Energy-coupling factor transporter ATP-binding protein EcfA"/>
    <property type="match status" value="1"/>
</dbReference>
<evidence type="ECO:0000313" key="13">
    <source>
        <dbReference type="Proteomes" id="UP000199136"/>
    </source>
</evidence>
<keyword evidence="9" id="KW-0472">Membrane</keyword>
<keyword evidence="7 12" id="KW-0067">ATP-binding</keyword>
<evidence type="ECO:0000256" key="2">
    <source>
        <dbReference type="ARBA" id="ARBA00005417"/>
    </source>
</evidence>
<dbReference type="InterPro" id="IPR017871">
    <property type="entry name" value="ABC_transporter-like_CS"/>
</dbReference>
<dbReference type="CDD" id="cd03225">
    <property type="entry name" value="ABC_cobalt_CbiO_domain1"/>
    <property type="match status" value="2"/>
</dbReference>
<keyword evidence="6" id="KW-0547">Nucleotide-binding</keyword>
<keyword evidence="13" id="KW-1185">Reference proteome</keyword>
<dbReference type="Proteomes" id="UP000199136">
    <property type="component" value="Unassembled WGS sequence"/>
</dbReference>
<dbReference type="GO" id="GO:0005524">
    <property type="term" value="F:ATP binding"/>
    <property type="evidence" value="ECO:0007669"/>
    <property type="project" value="UniProtKB-KW"/>
</dbReference>
<evidence type="ECO:0000256" key="7">
    <source>
        <dbReference type="ARBA" id="ARBA00022840"/>
    </source>
</evidence>
<dbReference type="NCBIfam" id="NF010167">
    <property type="entry name" value="PRK13648.1"/>
    <property type="match status" value="2"/>
</dbReference>
<dbReference type="Gene3D" id="3.40.50.300">
    <property type="entry name" value="P-loop containing nucleotide triphosphate hydrolases"/>
    <property type="match status" value="2"/>
</dbReference>
<evidence type="ECO:0000256" key="9">
    <source>
        <dbReference type="ARBA" id="ARBA00023136"/>
    </source>
</evidence>
<evidence type="ECO:0000313" key="12">
    <source>
        <dbReference type="EMBL" id="SFQ46535.1"/>
    </source>
</evidence>
<proteinExistence type="inferred from homology"/>